<name>A0A699I6D3_TANCI</name>
<proteinExistence type="predicted"/>
<comment type="caution">
    <text evidence="2">The sequence shown here is derived from an EMBL/GenBank/DDBJ whole genome shotgun (WGS) entry which is preliminary data.</text>
</comment>
<feature type="non-terminal residue" evidence="2">
    <location>
        <position position="1"/>
    </location>
</feature>
<protein>
    <submittedName>
        <fullName evidence="2">Uncharacterized protein</fullName>
    </submittedName>
</protein>
<feature type="region of interest" description="Disordered" evidence="1">
    <location>
        <begin position="178"/>
        <end position="203"/>
    </location>
</feature>
<sequence>SAPAKATSRGKGLLTKDGVEFAVKTRSQLNTSLVMMMKSLRNLMKLMRIRMSEKDDEVTMKPGVVSENAKNFTMADEVNQKSLKKLLLAHLLHLSSVVFTNQFLSEHADVNISEILKDSVKFEVQSIVDVPVKQATPAALIHPLVDSTVTLARLKQVDLSKDVHDVGKIKLEKAAKLKIPKPATPETPDPDWSKDPKADTGPEQNLFSKLEKITKAPEDFDDVLGSTFDFSNFMKYHIKKDTLTKADLESPVFELFKGTCRSSIEIEYHLDQHYFAFSDKPDWKNPKGDIIHQDYYTFQLKSSSAKILNT</sequence>
<evidence type="ECO:0000256" key="1">
    <source>
        <dbReference type="SAM" id="MobiDB-lite"/>
    </source>
</evidence>
<gene>
    <name evidence="2" type="ORF">Tci_498413</name>
</gene>
<accession>A0A699I6D3</accession>
<reference evidence="2" key="1">
    <citation type="journal article" date="2019" name="Sci. Rep.">
        <title>Draft genome of Tanacetum cinerariifolium, the natural source of mosquito coil.</title>
        <authorList>
            <person name="Yamashiro T."/>
            <person name="Shiraishi A."/>
            <person name="Satake H."/>
            <person name="Nakayama K."/>
        </authorList>
    </citation>
    <scope>NUCLEOTIDE SEQUENCE</scope>
</reference>
<organism evidence="2">
    <name type="scientific">Tanacetum cinerariifolium</name>
    <name type="common">Dalmatian daisy</name>
    <name type="synonym">Chrysanthemum cinerariifolium</name>
    <dbReference type="NCBI Taxonomy" id="118510"/>
    <lineage>
        <taxon>Eukaryota</taxon>
        <taxon>Viridiplantae</taxon>
        <taxon>Streptophyta</taxon>
        <taxon>Embryophyta</taxon>
        <taxon>Tracheophyta</taxon>
        <taxon>Spermatophyta</taxon>
        <taxon>Magnoliopsida</taxon>
        <taxon>eudicotyledons</taxon>
        <taxon>Gunneridae</taxon>
        <taxon>Pentapetalae</taxon>
        <taxon>asterids</taxon>
        <taxon>campanulids</taxon>
        <taxon>Asterales</taxon>
        <taxon>Asteraceae</taxon>
        <taxon>Asteroideae</taxon>
        <taxon>Anthemideae</taxon>
        <taxon>Anthemidinae</taxon>
        <taxon>Tanacetum</taxon>
    </lineage>
</organism>
<evidence type="ECO:0000313" key="2">
    <source>
        <dbReference type="EMBL" id="GEZ26440.1"/>
    </source>
</evidence>
<dbReference type="EMBL" id="BKCJ010258696">
    <property type="protein sequence ID" value="GEZ26440.1"/>
    <property type="molecule type" value="Genomic_DNA"/>
</dbReference>
<dbReference type="AlphaFoldDB" id="A0A699I6D3"/>
<feature type="compositionally biased region" description="Basic and acidic residues" evidence="1">
    <location>
        <begin position="191"/>
        <end position="200"/>
    </location>
</feature>